<dbReference type="InterPro" id="IPR005546">
    <property type="entry name" value="Autotransporte_beta"/>
</dbReference>
<name>A0ABN0SW33_9FIRM</name>
<feature type="region of interest" description="Disordered" evidence="1">
    <location>
        <begin position="477"/>
        <end position="498"/>
    </location>
</feature>
<dbReference type="SUPFAM" id="SSF103515">
    <property type="entry name" value="Autotransporter"/>
    <property type="match status" value="1"/>
</dbReference>
<dbReference type="RefSeq" id="WP_304987725.1">
    <property type="nucleotide sequence ID" value="NZ_BAAACR010000002.1"/>
</dbReference>
<dbReference type="PROSITE" id="PS51208">
    <property type="entry name" value="AUTOTRANSPORTER"/>
    <property type="match status" value="1"/>
</dbReference>
<accession>A0ABN0SW33</accession>
<keyword evidence="2" id="KW-0732">Signal</keyword>
<feature type="domain" description="Autotransporter" evidence="3">
    <location>
        <begin position="1026"/>
        <end position="1287"/>
    </location>
</feature>
<evidence type="ECO:0000259" key="3">
    <source>
        <dbReference type="PROSITE" id="PS51208"/>
    </source>
</evidence>
<gene>
    <name evidence="4" type="ORF">GCM10008919_03260</name>
</gene>
<dbReference type="Proteomes" id="UP001500399">
    <property type="component" value="Unassembled WGS sequence"/>
</dbReference>
<feature type="signal peptide" evidence="2">
    <location>
        <begin position="1"/>
        <end position="29"/>
    </location>
</feature>
<sequence length="1287" mass="132236">MFKGNKSKKLAFFAAMALVGGAFAPYTYAADVTIDPAHPPVKNVPRPLTTGAAGDVGTGSADASGNTLTIENYDYENNAVYGGAALGTGNAEGNTLTIVNSKVLVGYGGVAQNGGNANRNKLVFRSGEVGATMAGGFVGSETGSAEGNSVTVYRGTTSHIYGGYSKKAKARGNVHKNEVVVHGGTIDGKIKGGVIDEVKSTGNVTENTVTINDGTLKDAVYGGAIEKSNSTGRVEGNRVTINGGIIKKNIIGGFVRGKGTLTGNIVTIAGGTIEGEVYAAFSSENSRSVLTNNVVNLGDGEHAAPVNVSKFVWVARGKYGATSSGNTLNVKTRAEADYVGGFEKLNFYFKEAIQPKLVLRKSTDLKIASLNDIGVYGSPQTKSGTLIERERGKIIIKDGIKSATITGDTAEMTLRLDSTEKKLDYTRLIFKGATVAESEGTDTWGGRSVIGNTTAKNSITIDSGTHTNIYGGWTSGSGSTAAAERRGNSTQNSVTVNGSADVSGTVYGGYTGVAGGKAERNSVTVEKNLAAYIVGGAAEGEASGNIVTIRANAGDVTGGASTGMASGNIVTLANAAVSSVTGGAGAATHNNTVNLAGGATVSGAVTGGTAADGTGNTLNVKGTNKARNIAGFQKVKFDAANVTAGAAMLELTGSAATTLDKSAVDATGSTVRGGVTLLRNANGINLTGYTGGVLKSETDATTEKNISVHKTGSKITDIRYEGWQFAGVTSPVFDGADAYGGISRAGNTTTENRITIDSGTHTNIYGGWTSGAGSTAAAERRGDSTRNSVAISGSAAVSGTVYGGYTDVTGGKATDNTVSLSDVTVTGSVTGGYGAVTNDNTVSLRNAKVTGMVTGGTAHGTGNTLAVSYGTRTTEIGDFDGIQKIRFDTGSAPTRGAHPLLRLTAVGGDKNIAGMDLDFHRDGAAKKFAPGDKITLMENMSGRVTGSDHVTLQGTDGISRSYTFEVVSEGNALVGTVAQTRMTEQSKSPVETRTGASAFLNAGGDFAAGAGMDAAKKEAAHAAATPGAAPYGLWAGTGAGALRHNTGSHVDMRGWNIGLGWARANALRTGTLTFGPLIEYGRGSYDSYLDDGTHGSGRTSYLGTGLMAKYEMAAGRWIDGSLRIGRTRSDYRGVASYDTSNAYYAVHVGAGKEFRVRAADTVSAYVRYAYTHTAGTTAHLSSGETYDFDAVNSHRLRIGTRYTHGAAAYRQIYAGLAWEYEFDGDARAVVQGDSTPSPSLRGGSTLFELGWRFTPKANSRLRCDLNLTGWQGKRQGVTGGLSINWAF</sequence>
<organism evidence="4 5">
    <name type="scientific">Selenomonas dianae</name>
    <dbReference type="NCBI Taxonomy" id="135079"/>
    <lineage>
        <taxon>Bacteria</taxon>
        <taxon>Bacillati</taxon>
        <taxon>Bacillota</taxon>
        <taxon>Negativicutes</taxon>
        <taxon>Selenomonadales</taxon>
        <taxon>Selenomonadaceae</taxon>
        <taxon>Selenomonas</taxon>
    </lineage>
</organism>
<dbReference type="EMBL" id="BAAACR010000002">
    <property type="protein sequence ID" value="GAA0203307.1"/>
    <property type="molecule type" value="Genomic_DNA"/>
</dbReference>
<reference evidence="4 5" key="1">
    <citation type="journal article" date="2019" name="Int. J. Syst. Evol. Microbiol.">
        <title>The Global Catalogue of Microorganisms (GCM) 10K type strain sequencing project: providing services to taxonomists for standard genome sequencing and annotation.</title>
        <authorList>
            <consortium name="The Broad Institute Genomics Platform"/>
            <consortium name="The Broad Institute Genome Sequencing Center for Infectious Disease"/>
            <person name="Wu L."/>
            <person name="Ma J."/>
        </authorList>
    </citation>
    <scope>NUCLEOTIDE SEQUENCE [LARGE SCALE GENOMIC DNA]</scope>
    <source>
        <strain evidence="4 5">JCM 8542</strain>
    </source>
</reference>
<dbReference type="InterPro" id="IPR036709">
    <property type="entry name" value="Autotransporte_beta_dom_sf"/>
</dbReference>
<comment type="caution">
    <text evidence="4">The sequence shown here is derived from an EMBL/GenBank/DDBJ whole genome shotgun (WGS) entry which is preliminary data.</text>
</comment>
<dbReference type="Gene3D" id="2.40.128.130">
    <property type="entry name" value="Autotransporter beta-domain"/>
    <property type="match status" value="1"/>
</dbReference>
<proteinExistence type="predicted"/>
<evidence type="ECO:0000313" key="4">
    <source>
        <dbReference type="EMBL" id="GAA0203307.1"/>
    </source>
</evidence>
<evidence type="ECO:0000313" key="5">
    <source>
        <dbReference type="Proteomes" id="UP001500399"/>
    </source>
</evidence>
<evidence type="ECO:0000256" key="1">
    <source>
        <dbReference type="SAM" id="MobiDB-lite"/>
    </source>
</evidence>
<keyword evidence="5" id="KW-1185">Reference proteome</keyword>
<evidence type="ECO:0000256" key="2">
    <source>
        <dbReference type="SAM" id="SignalP"/>
    </source>
</evidence>
<protein>
    <recommendedName>
        <fullName evidence="3">Autotransporter domain-containing protein</fullName>
    </recommendedName>
</protein>
<feature type="chain" id="PRO_5045785920" description="Autotransporter domain-containing protein" evidence="2">
    <location>
        <begin position="30"/>
        <end position="1287"/>
    </location>
</feature>
<feature type="compositionally biased region" description="Polar residues" evidence="1">
    <location>
        <begin position="488"/>
        <end position="498"/>
    </location>
</feature>